<keyword evidence="3" id="KW-1185">Reference proteome</keyword>
<protein>
    <submittedName>
        <fullName evidence="2">Uncharacterized protein</fullName>
    </submittedName>
</protein>
<dbReference type="EMBL" id="JANPWB010000007">
    <property type="protein sequence ID" value="KAJ1169262.1"/>
    <property type="molecule type" value="Genomic_DNA"/>
</dbReference>
<organism evidence="2 3">
    <name type="scientific">Pleurodeles waltl</name>
    <name type="common">Iberian ribbed newt</name>
    <dbReference type="NCBI Taxonomy" id="8319"/>
    <lineage>
        <taxon>Eukaryota</taxon>
        <taxon>Metazoa</taxon>
        <taxon>Chordata</taxon>
        <taxon>Craniata</taxon>
        <taxon>Vertebrata</taxon>
        <taxon>Euteleostomi</taxon>
        <taxon>Amphibia</taxon>
        <taxon>Batrachia</taxon>
        <taxon>Caudata</taxon>
        <taxon>Salamandroidea</taxon>
        <taxon>Salamandridae</taxon>
        <taxon>Pleurodelinae</taxon>
        <taxon>Pleurodeles</taxon>
    </lineage>
</organism>
<reference evidence="2" key="1">
    <citation type="journal article" date="2022" name="bioRxiv">
        <title>Sequencing and chromosome-scale assembly of the giantPleurodeles waltlgenome.</title>
        <authorList>
            <person name="Brown T."/>
            <person name="Elewa A."/>
            <person name="Iarovenko S."/>
            <person name="Subramanian E."/>
            <person name="Araus A.J."/>
            <person name="Petzold A."/>
            <person name="Susuki M."/>
            <person name="Suzuki K.-i.T."/>
            <person name="Hayashi T."/>
            <person name="Toyoda A."/>
            <person name="Oliveira C."/>
            <person name="Osipova E."/>
            <person name="Leigh N.D."/>
            <person name="Simon A."/>
            <person name="Yun M.H."/>
        </authorList>
    </citation>
    <scope>NUCLEOTIDE SEQUENCE</scope>
    <source>
        <strain evidence="2">20211129_DDA</strain>
        <tissue evidence="2">Liver</tissue>
    </source>
</reference>
<evidence type="ECO:0000313" key="2">
    <source>
        <dbReference type="EMBL" id="KAJ1169262.1"/>
    </source>
</evidence>
<accession>A0AAV7SZI4</accession>
<dbReference type="Proteomes" id="UP001066276">
    <property type="component" value="Chromosome 4_1"/>
</dbReference>
<proteinExistence type="predicted"/>
<gene>
    <name evidence="2" type="ORF">NDU88_001168</name>
</gene>
<comment type="caution">
    <text evidence="2">The sequence shown here is derived from an EMBL/GenBank/DDBJ whole genome shotgun (WGS) entry which is preliminary data.</text>
</comment>
<evidence type="ECO:0000256" key="1">
    <source>
        <dbReference type="SAM" id="MobiDB-lite"/>
    </source>
</evidence>
<dbReference type="AlphaFoldDB" id="A0AAV7SZI4"/>
<feature type="region of interest" description="Disordered" evidence="1">
    <location>
        <begin position="47"/>
        <end position="104"/>
    </location>
</feature>
<sequence length="163" mass="17955">MIYRCAVDVTCSMKSPHLCSRVADVFLLQLSLCYVLLQAARESLPQSRAVSVARGTSSSGGSEVTGGERGSGAKAPPRAKTRQLRSALRNRATPAPSSTVSRSRRSADLLRRLWPATSSLNADTPRAPERREIAYHRHTSLLISRLSFQAHPHPNSFRISFLW</sequence>
<name>A0AAV7SZI4_PLEWA</name>
<evidence type="ECO:0000313" key="3">
    <source>
        <dbReference type="Proteomes" id="UP001066276"/>
    </source>
</evidence>